<evidence type="ECO:0000259" key="1">
    <source>
        <dbReference type="Pfam" id="PF00534"/>
    </source>
</evidence>
<dbReference type="GO" id="GO:0016757">
    <property type="term" value="F:glycosyltransferase activity"/>
    <property type="evidence" value="ECO:0007669"/>
    <property type="project" value="InterPro"/>
</dbReference>
<reference evidence="3" key="1">
    <citation type="submission" date="2018-05" db="EMBL/GenBank/DDBJ databases">
        <authorList>
            <person name="Feng T."/>
        </authorList>
    </citation>
    <scope>NUCLEOTIDE SEQUENCE [LARGE SCALE GENOMIC DNA]</scope>
    <source>
        <strain evidence="3">S27</strain>
    </source>
</reference>
<keyword evidence="3" id="KW-1185">Reference proteome</keyword>
<name>A0A370MZI7_9BURK</name>
<organism evidence="2 3">
    <name type="scientific">Paraburkholderia lacunae</name>
    <dbReference type="NCBI Taxonomy" id="2211104"/>
    <lineage>
        <taxon>Bacteria</taxon>
        <taxon>Pseudomonadati</taxon>
        <taxon>Pseudomonadota</taxon>
        <taxon>Betaproteobacteria</taxon>
        <taxon>Burkholderiales</taxon>
        <taxon>Burkholderiaceae</taxon>
        <taxon>Paraburkholderia</taxon>
    </lineage>
</organism>
<keyword evidence="2" id="KW-0808">Transferase</keyword>
<evidence type="ECO:0000313" key="2">
    <source>
        <dbReference type="EMBL" id="RDJ98736.1"/>
    </source>
</evidence>
<proteinExistence type="predicted"/>
<dbReference type="PANTHER" id="PTHR46656">
    <property type="entry name" value="PUTATIVE-RELATED"/>
    <property type="match status" value="1"/>
</dbReference>
<gene>
    <name evidence="2" type="ORF">DLM46_31880</name>
</gene>
<dbReference type="CDD" id="cd03801">
    <property type="entry name" value="GT4_PimA-like"/>
    <property type="match status" value="1"/>
</dbReference>
<dbReference type="Proteomes" id="UP000254875">
    <property type="component" value="Unassembled WGS sequence"/>
</dbReference>
<dbReference type="RefSeq" id="WP_115107543.1">
    <property type="nucleotide sequence ID" value="NZ_QHKS01000030.1"/>
</dbReference>
<accession>A0A370MZI7</accession>
<feature type="domain" description="Glycosyl transferase family 1" evidence="1">
    <location>
        <begin position="710"/>
        <end position="769"/>
    </location>
</feature>
<evidence type="ECO:0000313" key="3">
    <source>
        <dbReference type="Proteomes" id="UP000254875"/>
    </source>
</evidence>
<sequence>MTSNTEWLKDCRHPSSGEPFSLPDAIYFLIKFRADLAHFRYKSIKDRMVLYFWWNSVGKVNYPDFEWILRPLDVAYVRQLDTNTLITEYQECIAHWLRGTSPDVLEEGPLVQVLLESESFVEASSLEFPRFLDLIIRNRPDLHQYLTLDQFPGQLASLDWWEKHGQFEYPKVAWSPASIYASLNHLEKRESYGAMCFPRFLPLILDSRPDLKINLDLSTLPGQLAAVTWWEKHGRKEYANLAWSTAQISNFLNQLDNIEGLLEQRFPRFLPLIIEHRPDLQKDLDLKTAQGQLAAVGWWEKHGKTEFPTLRWSTSSIVEHFDELDETLAGNLMKVPRFVAPLINSRPDLQASIDIATFAGQVNCLQWWQDSGMLEYPYLRWTTSSALEQLQGLSGSLSNRLTGLPQFLLWLRDSRPDLQAAFDISANEGRRHLVRWWQDSGRNEYRVLSRLSVSAPSEDVSHEEELCSVSISHLSRARPVGVNIIGFPQGVLGLGEDARTAARALATAAIPSVLVNAPMIGPPKLDMSINHLLSEELKHNVSLFCLPPPEMVRLALEGGRKIIESDTYKIGAWPWELPQWPSAFGKVHTFVDELWAQSKFVQTALGRQGETPVHHMPMSVEIPAPVAAVRPRFGLPEGEFLFYLMFDGNSWLTRKNPVAGVRAFQEAFANGQSGVGLVIKAMNIRDDDPIWREVAEIAAKDNRIRLISERLSRQDSIDFMACCDAYISLHRSEGFGRVIAEAMAIGQPVVVTNFSGNVDFCDANTSFLVDGELVPLRPGDYLFHEGQYWCDPDVSAAARQLVRVVDDAKERERIAAAGKLRIQTDYSIEAVGRAYAKRLTEIHSEGATR</sequence>
<dbReference type="SUPFAM" id="SSF53756">
    <property type="entry name" value="UDP-Glycosyltransferase/glycogen phosphorylase"/>
    <property type="match status" value="1"/>
</dbReference>
<dbReference type="EMBL" id="QHKS01000030">
    <property type="protein sequence ID" value="RDJ98736.1"/>
    <property type="molecule type" value="Genomic_DNA"/>
</dbReference>
<dbReference type="PANTHER" id="PTHR46656:SF3">
    <property type="entry name" value="PUTATIVE-RELATED"/>
    <property type="match status" value="1"/>
</dbReference>
<protein>
    <submittedName>
        <fullName evidence="2">Glycosyl transferase group 3</fullName>
    </submittedName>
</protein>
<dbReference type="Pfam" id="PF00534">
    <property type="entry name" value="Glycos_transf_1"/>
    <property type="match status" value="1"/>
</dbReference>
<dbReference type="OrthoDB" id="9816564at2"/>
<comment type="caution">
    <text evidence="2">The sequence shown here is derived from an EMBL/GenBank/DDBJ whole genome shotgun (WGS) entry which is preliminary data.</text>
</comment>
<dbReference type="AlphaFoldDB" id="A0A370MZI7"/>
<dbReference type="InterPro" id="IPR001296">
    <property type="entry name" value="Glyco_trans_1"/>
</dbReference>
<dbReference type="Gene3D" id="3.40.50.2000">
    <property type="entry name" value="Glycogen Phosphorylase B"/>
    <property type="match status" value="1"/>
</dbReference>